<keyword evidence="7" id="KW-1185">Reference proteome</keyword>
<feature type="compositionally biased region" description="Basic and acidic residues" evidence="4">
    <location>
        <begin position="1304"/>
        <end position="1315"/>
    </location>
</feature>
<dbReference type="GO" id="GO:0003677">
    <property type="term" value="F:DNA binding"/>
    <property type="evidence" value="ECO:0007669"/>
    <property type="project" value="InterPro"/>
</dbReference>
<name>A0A1H0U5E1_9BACT</name>
<sequence length="1680" mass="191345">MISEIIGRLIALRSLQNFSKEDRKQIILVEGFSTEEVVSAIKSLNELHEVDGRDPMKGPLISVIPSREPSRLLEQSIENDLILDSNTKPTTFRNSDDSNKYLLFVLGEQSDRQSFGQIDSIKDRDLLYLHENFGLKNLIKISWNICNPGNSLPDTLVSSINLVVQNLHEKVVPLSVRGIASFVNSTVKSLSGKQLVAEKDALKAALKNLPELDLFQDEEGAEELISIIPNRLKKNYYAAAFLKQNNQEVDREKIAQKTKNHAFVNVNTGTEYTTIENQAWRKLCHDYCVLEEKTLLKKIPWTIFSQVLENKKALKLGAQIRTEILDSRDPEAVDIFDSLDIEDGLDRNRSAAARMFLENEPFEGSGFALQDLIEEKTLKRVVRLASRASIVDKFLQWFLEEVYQLPLGGDNNYKLFLKLGNTIGDELPKTVKLFSFLHKDLLLSLVEESPDECKLEIQPELTDNFEFSVEKLREWVNKIEVSEEKIDELWPSLPLVLEIQKESNTEEYVVEDIKYVNWAPKGIKALIFWLIYISTEEYHSVVTMSIPGRDSFEEFFAKYAEAASDFIVDYKLDEKSLFGASRNWYELRKSFILETRELGVSSSLCIDFFKRWQDESLALAVKEFELQGTSVAEFDVFMQFDAIKKDDAVCLLPLHPFRARWIGAYLQLMEKTILLAMNSDLKLSGQNEEYFFNYLNDLSPHQHPPYYIGKDEKFFKSVEEYGWVEEYRLISKQGAPKEDWLSLVDEEAIEAMTLECHRYLEFHPYKKSGLDILILQYGKSNFIERFIIKLFKKYKNSGLLNVRLHVCAPEEVLKGTEFLGPDCYKLLDAHDEYQLFPRVELNVYPWKEQNDLPEEVKLLKTDIALVPNIFEKNLHIYPKIFSEESFEDRSFESYEPTISRPVRMVPSQRGAVNVQIDLLPEYDDQALFQWSSLSVMFKLSMALSNSKDDIEHFRLRVEVKKSEELFSILHSLSLWVITLDSYISRQHIESLPEKPDVITFRDNIGKNGLYNLIISSKMGEHFVIPRLEKKIKDIFAGKIIGKDVSTLSKQIYDESCLLAPGVVLKSLGGGWTLNELLGLICSKRYAEENLSGSGKQKIILHAWIALDQQLKWFGGATQQKRADLLWIKICQPEDDAQKITLELTVVESKFGDKNLIEKGLFQVNNTLKLIQQVFASKEEQNYDGRIWRENLLQAIENSPSLTIDGSMGARRLPGEIRELISLGHFDVVKSKPLVFCHSVNEEEDSISDLGTEKVITTSFETIVKSLCNESSKEKSYATVGNTSLCIDNGSVSHPPADQNIFTKNKGESTEPERTNLSEKTAGYDRIPIEYRKEVYQRILDKFHNLNINMLDPGSESEWFLEGPAFMRMLLKPASSTKLKSIRNADEELKIALELPEAEKIRIFSDTGKIWLEAPKKYEYRVPVTLNHILENFKKDEESFSLPFGVDISGKLQCITFSSSSSPHLLIGGTTGSGKSVTLETILNSAIQLYSSEELVIKLIDPKGNELIDFEDYEHVPDDVKSEPEDAIELLEECVSEMEIRYKKFRAQKTLTGKAAKNISDFNKKSPELMPRWIVVLDEYADLVADNDDKKAIEKLVKRLCAKARAAGIHVIIATQKPLAEIVSSTIKANLPATIALKVKTVTDSRVILDSDGAEALIGAGDALYKDGAGRTIRVQCAMSS</sequence>
<evidence type="ECO:0000259" key="5">
    <source>
        <dbReference type="PROSITE" id="PS50901"/>
    </source>
</evidence>
<dbReference type="RefSeq" id="WP_176761283.1">
    <property type="nucleotide sequence ID" value="NZ_FNJI01000029.1"/>
</dbReference>
<dbReference type="Proteomes" id="UP000199073">
    <property type="component" value="Unassembled WGS sequence"/>
</dbReference>
<gene>
    <name evidence="6" type="ORF">SAMN05660330_03385</name>
</gene>
<dbReference type="PANTHER" id="PTHR22683">
    <property type="entry name" value="SPORULATION PROTEIN RELATED"/>
    <property type="match status" value="1"/>
</dbReference>
<dbReference type="InterPro" id="IPR002543">
    <property type="entry name" value="FtsK_dom"/>
</dbReference>
<dbReference type="Gene3D" id="3.40.50.300">
    <property type="entry name" value="P-loop containing nucleotide triphosphate hydrolases"/>
    <property type="match status" value="1"/>
</dbReference>
<evidence type="ECO:0000313" key="6">
    <source>
        <dbReference type="EMBL" id="SDP61379.1"/>
    </source>
</evidence>
<proteinExistence type="predicted"/>
<protein>
    <submittedName>
        <fullName evidence="6">FtsK/SpoIIIE family protein</fullName>
    </submittedName>
</protein>
<dbReference type="PROSITE" id="PS50901">
    <property type="entry name" value="FTSK"/>
    <property type="match status" value="1"/>
</dbReference>
<evidence type="ECO:0000256" key="4">
    <source>
        <dbReference type="SAM" id="MobiDB-lite"/>
    </source>
</evidence>
<evidence type="ECO:0000256" key="2">
    <source>
        <dbReference type="ARBA" id="ARBA00022840"/>
    </source>
</evidence>
<accession>A0A1H0U5E1</accession>
<feature type="domain" description="FtsK" evidence="5">
    <location>
        <begin position="1451"/>
        <end position="1645"/>
    </location>
</feature>
<dbReference type="STRING" id="91360.SAMN05660330_03385"/>
<dbReference type="Pfam" id="PF01580">
    <property type="entry name" value="FtsK_SpoIIIE"/>
    <property type="match status" value="1"/>
</dbReference>
<evidence type="ECO:0000256" key="3">
    <source>
        <dbReference type="PROSITE-ProRule" id="PRU00289"/>
    </source>
</evidence>
<dbReference type="InterPro" id="IPR027417">
    <property type="entry name" value="P-loop_NTPase"/>
</dbReference>
<evidence type="ECO:0000256" key="1">
    <source>
        <dbReference type="ARBA" id="ARBA00022741"/>
    </source>
</evidence>
<reference evidence="6 7" key="1">
    <citation type="submission" date="2016-10" db="EMBL/GenBank/DDBJ databases">
        <authorList>
            <person name="de Groot N.N."/>
        </authorList>
    </citation>
    <scope>NUCLEOTIDE SEQUENCE [LARGE SCALE GENOMIC DNA]</scope>
    <source>
        <strain evidence="6 7">DSM 12130</strain>
    </source>
</reference>
<evidence type="ECO:0000313" key="7">
    <source>
        <dbReference type="Proteomes" id="UP000199073"/>
    </source>
</evidence>
<dbReference type="InterPro" id="IPR050206">
    <property type="entry name" value="FtsK/SpoIIIE/SftA"/>
</dbReference>
<dbReference type="PANTHER" id="PTHR22683:SF41">
    <property type="entry name" value="DNA TRANSLOCASE FTSK"/>
    <property type="match status" value="1"/>
</dbReference>
<dbReference type="EMBL" id="FNJI01000029">
    <property type="protein sequence ID" value="SDP61379.1"/>
    <property type="molecule type" value="Genomic_DNA"/>
</dbReference>
<feature type="binding site" evidence="3">
    <location>
        <begin position="1468"/>
        <end position="1475"/>
    </location>
    <ligand>
        <name>ATP</name>
        <dbReference type="ChEBI" id="CHEBI:30616"/>
    </ligand>
</feature>
<dbReference type="SUPFAM" id="SSF52540">
    <property type="entry name" value="P-loop containing nucleoside triphosphate hydrolases"/>
    <property type="match status" value="1"/>
</dbReference>
<keyword evidence="1 3" id="KW-0547">Nucleotide-binding</keyword>
<dbReference type="GO" id="GO:0005524">
    <property type="term" value="F:ATP binding"/>
    <property type="evidence" value="ECO:0007669"/>
    <property type="project" value="UniProtKB-UniRule"/>
</dbReference>
<feature type="region of interest" description="Disordered" evidence="4">
    <location>
        <begin position="1296"/>
        <end position="1315"/>
    </location>
</feature>
<keyword evidence="2 3" id="KW-0067">ATP-binding</keyword>
<organism evidence="6 7">
    <name type="scientific">Desulforhopalus singaporensis</name>
    <dbReference type="NCBI Taxonomy" id="91360"/>
    <lineage>
        <taxon>Bacteria</taxon>
        <taxon>Pseudomonadati</taxon>
        <taxon>Thermodesulfobacteriota</taxon>
        <taxon>Desulfobulbia</taxon>
        <taxon>Desulfobulbales</taxon>
        <taxon>Desulfocapsaceae</taxon>
        <taxon>Desulforhopalus</taxon>
    </lineage>
</organism>